<reference evidence="1" key="1">
    <citation type="submission" date="2022-03" db="EMBL/GenBank/DDBJ databases">
        <authorList>
            <person name="Alioto T."/>
            <person name="Alioto T."/>
            <person name="Gomez Garrido J."/>
        </authorList>
    </citation>
    <scope>NUCLEOTIDE SEQUENCE</scope>
</reference>
<keyword evidence="2" id="KW-1185">Reference proteome</keyword>
<dbReference type="Proteomes" id="UP001295444">
    <property type="component" value="Chromosome 05"/>
</dbReference>
<dbReference type="AlphaFoldDB" id="A0AAD1SB52"/>
<proteinExistence type="predicted"/>
<dbReference type="EMBL" id="OW240916">
    <property type="protein sequence ID" value="CAH2295295.1"/>
    <property type="molecule type" value="Genomic_DNA"/>
</dbReference>
<gene>
    <name evidence="1" type="ORF">PECUL_23A040588</name>
</gene>
<sequence>MLTWSSSTFSCILEGSRVLGDSLLGQGSKEADLGRSSRVFTNGLVLANESNKLTAVSIVVCPANGPPEPANGKLTIDCANPPSVSYRISEYLFSDT</sequence>
<name>A0AAD1SB52_PELCU</name>
<evidence type="ECO:0000313" key="1">
    <source>
        <dbReference type="EMBL" id="CAH2295295.1"/>
    </source>
</evidence>
<protein>
    <submittedName>
        <fullName evidence="1">Uncharacterized protein</fullName>
    </submittedName>
</protein>
<evidence type="ECO:0000313" key="2">
    <source>
        <dbReference type="Proteomes" id="UP001295444"/>
    </source>
</evidence>
<accession>A0AAD1SB52</accession>
<organism evidence="1 2">
    <name type="scientific">Pelobates cultripes</name>
    <name type="common">Western spadefoot toad</name>
    <dbReference type="NCBI Taxonomy" id="61616"/>
    <lineage>
        <taxon>Eukaryota</taxon>
        <taxon>Metazoa</taxon>
        <taxon>Chordata</taxon>
        <taxon>Craniata</taxon>
        <taxon>Vertebrata</taxon>
        <taxon>Euteleostomi</taxon>
        <taxon>Amphibia</taxon>
        <taxon>Batrachia</taxon>
        <taxon>Anura</taxon>
        <taxon>Pelobatoidea</taxon>
        <taxon>Pelobatidae</taxon>
        <taxon>Pelobates</taxon>
    </lineage>
</organism>